<name>M1Q487_METMZ</name>
<keyword evidence="1" id="KW-1133">Transmembrane helix</keyword>
<proteinExistence type="predicted"/>
<dbReference type="BioCyc" id="MMAZ1236903:G139K-1690-MONOMER"/>
<dbReference type="Proteomes" id="UP000011718">
    <property type="component" value="Chromosome"/>
</dbReference>
<sequence>MIAENEKFPGGVNYFFRESSLYSLFYTHALFIPCFLNMLFFD</sequence>
<protein>
    <submittedName>
        <fullName evidence="2">Uncharacterized protein</fullName>
    </submittedName>
</protein>
<dbReference type="EMBL" id="CP004144">
    <property type="protein sequence ID" value="AGF97120.1"/>
    <property type="molecule type" value="Genomic_DNA"/>
</dbReference>
<gene>
    <name evidence="2" type="ORF">MmTuc01_1775</name>
</gene>
<dbReference type="KEGG" id="mmaz:MmTuc01_1775"/>
<feature type="transmembrane region" description="Helical" evidence="1">
    <location>
        <begin position="20"/>
        <end position="41"/>
    </location>
</feature>
<dbReference type="HOGENOM" id="CLU_3245353_0_0_2"/>
<organism evidence="2 3">
    <name type="scientific">Methanosarcina mazei Tuc01</name>
    <dbReference type="NCBI Taxonomy" id="1236903"/>
    <lineage>
        <taxon>Archaea</taxon>
        <taxon>Methanobacteriati</taxon>
        <taxon>Methanobacteriota</taxon>
        <taxon>Stenosarchaea group</taxon>
        <taxon>Methanomicrobia</taxon>
        <taxon>Methanosarcinales</taxon>
        <taxon>Methanosarcinaceae</taxon>
        <taxon>Methanosarcina</taxon>
    </lineage>
</organism>
<evidence type="ECO:0000256" key="1">
    <source>
        <dbReference type="SAM" id="Phobius"/>
    </source>
</evidence>
<reference evidence="2 3" key="1">
    <citation type="journal article" date="2013" name="Genome Announc.">
        <title>Complete Genome of a Methanosarcina mazei Strain Isolated from Sediment Samples from an Amazonian Flooded Area.</title>
        <authorList>
            <person name="Assis das Gracas D."/>
            <person name="Thiago Juca Ramos R."/>
            <person name="Vieira Araujo A.C."/>
            <person name="Zahlouth R."/>
            <person name="Ribeiro Carneiro A."/>
            <person name="Souza Lopes T."/>
            <person name="Azevedo Barauna R."/>
            <person name="Azevedo V."/>
            <person name="Cruz Schneider M.P."/>
            <person name="Pellizari V.H."/>
            <person name="Silva A."/>
        </authorList>
    </citation>
    <scope>NUCLEOTIDE SEQUENCE [LARGE SCALE GENOMIC DNA]</scope>
    <source>
        <strain evidence="2 3">Tuc01</strain>
    </source>
</reference>
<evidence type="ECO:0000313" key="2">
    <source>
        <dbReference type="EMBL" id="AGF97120.1"/>
    </source>
</evidence>
<dbReference type="AlphaFoldDB" id="M1Q487"/>
<evidence type="ECO:0000313" key="3">
    <source>
        <dbReference type="Proteomes" id="UP000011718"/>
    </source>
</evidence>
<accession>M1Q487</accession>
<keyword evidence="1" id="KW-0812">Transmembrane</keyword>
<keyword evidence="1" id="KW-0472">Membrane</keyword>